<proteinExistence type="predicted"/>
<organism evidence="1 2">
    <name type="scientific">Bacillus pacificus</name>
    <dbReference type="NCBI Taxonomy" id="2026187"/>
    <lineage>
        <taxon>Bacteria</taxon>
        <taxon>Bacillati</taxon>
        <taxon>Bacillota</taxon>
        <taxon>Bacilli</taxon>
        <taxon>Bacillales</taxon>
        <taxon>Bacillaceae</taxon>
        <taxon>Bacillus</taxon>
        <taxon>Bacillus cereus group</taxon>
    </lineage>
</organism>
<reference evidence="2" key="1">
    <citation type="submission" date="2017-04" db="EMBL/GenBank/DDBJ databases">
        <authorList>
            <person name="Criscuolo A."/>
        </authorList>
    </citation>
    <scope>NUCLEOTIDE SEQUENCE [LARGE SCALE GENOMIC DNA]</scope>
</reference>
<evidence type="ECO:0000313" key="2">
    <source>
        <dbReference type="Proteomes" id="UP000194499"/>
    </source>
</evidence>
<name>A0A1Y6ALF2_9BACI</name>
<sequence length="41" mass="4648">MEQVITVSHISQEIFKELIEKKPISNIEKAFPISGNAFSML</sequence>
<gene>
    <name evidence="1" type="ORF">BACERE00191_04905</name>
</gene>
<dbReference type="Proteomes" id="UP000194499">
    <property type="component" value="Unassembled WGS sequence"/>
</dbReference>
<protein>
    <submittedName>
        <fullName evidence="1">Uncharacterized protein</fullName>
    </submittedName>
</protein>
<accession>A0A1Y6ALF2</accession>
<evidence type="ECO:0000313" key="1">
    <source>
        <dbReference type="EMBL" id="SME37898.1"/>
    </source>
</evidence>
<dbReference type="EMBL" id="FWZB01000048">
    <property type="protein sequence ID" value="SME37898.1"/>
    <property type="molecule type" value="Genomic_DNA"/>
</dbReference>
<dbReference type="AlphaFoldDB" id="A0A1Y6ALF2"/>